<feature type="transmembrane region" description="Helical" evidence="8">
    <location>
        <begin position="248"/>
        <end position="271"/>
    </location>
</feature>
<keyword evidence="7 8" id="KW-0472">Membrane</keyword>
<organism evidence="10 11">
    <name type="scientific">Ruicaihuangia caeni</name>
    <dbReference type="NCBI Taxonomy" id="3042517"/>
    <lineage>
        <taxon>Bacteria</taxon>
        <taxon>Bacillati</taxon>
        <taxon>Actinomycetota</taxon>
        <taxon>Actinomycetes</taxon>
        <taxon>Micrococcales</taxon>
        <taxon>Microbacteriaceae</taxon>
        <taxon>Ruicaihuangia</taxon>
    </lineage>
</organism>
<keyword evidence="3 8" id="KW-0813">Transport</keyword>
<keyword evidence="5 8" id="KW-0812">Transmembrane</keyword>
<reference evidence="10 11" key="1">
    <citation type="submission" date="2023-04" db="EMBL/GenBank/DDBJ databases">
        <title>Klugiella caeni sp. nov. isolated from the sludge of biochemical tank.</title>
        <authorList>
            <person name="Geng K."/>
        </authorList>
    </citation>
    <scope>NUCLEOTIDE SEQUENCE [LARGE SCALE GENOMIC DNA]</scope>
    <source>
        <strain evidence="10 11">YN-L-19</strain>
    </source>
</reference>
<keyword evidence="11" id="KW-1185">Reference proteome</keyword>
<name>A0AAW6TD46_9MICO</name>
<dbReference type="AlphaFoldDB" id="A0AAW6TD46"/>
<keyword evidence="4" id="KW-1003">Cell membrane</keyword>
<dbReference type="CDD" id="cd06261">
    <property type="entry name" value="TM_PBP2"/>
    <property type="match status" value="1"/>
</dbReference>
<accession>A0AAW6TD46</accession>
<evidence type="ECO:0000313" key="11">
    <source>
        <dbReference type="Proteomes" id="UP001321506"/>
    </source>
</evidence>
<dbReference type="Proteomes" id="UP001321506">
    <property type="component" value="Unassembled WGS sequence"/>
</dbReference>
<feature type="transmembrane region" description="Helical" evidence="8">
    <location>
        <begin position="64"/>
        <end position="83"/>
    </location>
</feature>
<feature type="transmembrane region" description="Helical" evidence="8">
    <location>
        <begin position="146"/>
        <end position="168"/>
    </location>
</feature>
<dbReference type="InterPro" id="IPR000515">
    <property type="entry name" value="MetI-like"/>
</dbReference>
<dbReference type="PANTHER" id="PTHR42929">
    <property type="entry name" value="INNER MEMBRANE ABC TRANSPORTER PERMEASE PROTEIN YDCU-RELATED-RELATED"/>
    <property type="match status" value="1"/>
</dbReference>
<keyword evidence="6 8" id="KW-1133">Transmembrane helix</keyword>
<dbReference type="PANTHER" id="PTHR42929:SF5">
    <property type="entry name" value="ABC TRANSPORTER PERMEASE PROTEIN"/>
    <property type="match status" value="1"/>
</dbReference>
<dbReference type="EMBL" id="JASATX010000004">
    <property type="protein sequence ID" value="MDI2099315.1"/>
    <property type="molecule type" value="Genomic_DNA"/>
</dbReference>
<comment type="similarity">
    <text evidence="2">Belongs to the binding-protein-dependent transport system permease family. CysTW subfamily.</text>
</comment>
<feature type="transmembrane region" description="Helical" evidence="8">
    <location>
        <begin position="95"/>
        <end position="118"/>
    </location>
</feature>
<evidence type="ECO:0000256" key="8">
    <source>
        <dbReference type="RuleBase" id="RU363032"/>
    </source>
</evidence>
<feature type="transmembrane region" description="Helical" evidence="8">
    <location>
        <begin position="9"/>
        <end position="32"/>
    </location>
</feature>
<dbReference type="GO" id="GO:0005886">
    <property type="term" value="C:plasma membrane"/>
    <property type="evidence" value="ECO:0007669"/>
    <property type="project" value="UniProtKB-SubCell"/>
</dbReference>
<feature type="domain" description="ABC transmembrane type-1" evidence="9">
    <location>
        <begin position="60"/>
        <end position="266"/>
    </location>
</feature>
<evidence type="ECO:0000256" key="3">
    <source>
        <dbReference type="ARBA" id="ARBA00022448"/>
    </source>
</evidence>
<dbReference type="SUPFAM" id="SSF161098">
    <property type="entry name" value="MetI-like"/>
    <property type="match status" value="1"/>
</dbReference>
<dbReference type="InterPro" id="IPR035906">
    <property type="entry name" value="MetI-like_sf"/>
</dbReference>
<comment type="caution">
    <text evidence="10">The sequence shown here is derived from an EMBL/GenBank/DDBJ whole genome shotgun (WGS) entry which is preliminary data.</text>
</comment>
<evidence type="ECO:0000259" key="9">
    <source>
        <dbReference type="PROSITE" id="PS50928"/>
    </source>
</evidence>
<comment type="subcellular location">
    <subcellularLocation>
        <location evidence="1 8">Cell membrane</location>
        <topology evidence="1 8">Multi-pass membrane protein</topology>
    </subcellularLocation>
</comment>
<dbReference type="Gene3D" id="1.10.3720.10">
    <property type="entry name" value="MetI-like"/>
    <property type="match status" value="1"/>
</dbReference>
<proteinExistence type="inferred from homology"/>
<dbReference type="Pfam" id="PF00528">
    <property type="entry name" value="BPD_transp_1"/>
    <property type="match status" value="1"/>
</dbReference>
<evidence type="ECO:0000256" key="4">
    <source>
        <dbReference type="ARBA" id="ARBA00022475"/>
    </source>
</evidence>
<evidence type="ECO:0000256" key="1">
    <source>
        <dbReference type="ARBA" id="ARBA00004651"/>
    </source>
</evidence>
<sequence>MRHLRVEPWLLVLPVVVLLLIGFVLPVGTVLLSSVTTTGGGWTLENFSRFFESSFHLGAAWRSIRLAVIQTIVVLVISLPLAYVMTRVSARVQAFMMIAIVLPLMTSVVVRSFGWVILLGPAGPLADIPGFLQLSRTNQGLLGTELGINIAMVQVLIPFAVLSILGVLNGVDRRLEEASRTMGASFARTFGNVILPLSVPGLIAGGTLVFAMSISSFITPNLIGGAQIPVVASIIYTDATTNLNWPFAAAQSVLMLIVVLATIGITSKLAARNR</sequence>
<dbReference type="RefSeq" id="WP_281489105.1">
    <property type="nucleotide sequence ID" value="NZ_JASATX010000004.1"/>
</dbReference>
<evidence type="ECO:0000256" key="5">
    <source>
        <dbReference type="ARBA" id="ARBA00022692"/>
    </source>
</evidence>
<protein>
    <submittedName>
        <fullName evidence="10">ABC transporter permease</fullName>
    </submittedName>
</protein>
<evidence type="ECO:0000313" key="10">
    <source>
        <dbReference type="EMBL" id="MDI2099315.1"/>
    </source>
</evidence>
<dbReference type="GO" id="GO:0055085">
    <property type="term" value="P:transmembrane transport"/>
    <property type="evidence" value="ECO:0007669"/>
    <property type="project" value="InterPro"/>
</dbReference>
<feature type="transmembrane region" description="Helical" evidence="8">
    <location>
        <begin position="189"/>
        <end position="212"/>
    </location>
</feature>
<evidence type="ECO:0000256" key="7">
    <source>
        <dbReference type="ARBA" id="ARBA00023136"/>
    </source>
</evidence>
<dbReference type="PROSITE" id="PS50928">
    <property type="entry name" value="ABC_TM1"/>
    <property type="match status" value="1"/>
</dbReference>
<evidence type="ECO:0000256" key="6">
    <source>
        <dbReference type="ARBA" id="ARBA00022989"/>
    </source>
</evidence>
<gene>
    <name evidence="10" type="ORF">QF206_10115</name>
</gene>
<evidence type="ECO:0000256" key="2">
    <source>
        <dbReference type="ARBA" id="ARBA00007069"/>
    </source>
</evidence>